<accession>A0A9W7XX03</accession>
<feature type="non-terminal residue" evidence="3">
    <location>
        <position position="131"/>
    </location>
</feature>
<dbReference type="PROSITE" id="PS51910">
    <property type="entry name" value="GH18_2"/>
    <property type="match status" value="1"/>
</dbReference>
<dbReference type="InterPro" id="IPR017853">
    <property type="entry name" value="GH"/>
</dbReference>
<name>A0A9W7XX03_9FUNG</name>
<dbReference type="AlphaFoldDB" id="A0A9W7XX03"/>
<dbReference type="OrthoDB" id="73875at2759"/>
<dbReference type="Gene3D" id="3.20.20.80">
    <property type="entry name" value="Glycosidases"/>
    <property type="match status" value="1"/>
</dbReference>
<dbReference type="InterPro" id="IPR053214">
    <property type="entry name" value="LysM12-like"/>
</dbReference>
<keyword evidence="4" id="KW-1185">Reference proteome</keyword>
<dbReference type="Proteomes" id="UP001149813">
    <property type="component" value="Unassembled WGS sequence"/>
</dbReference>
<proteinExistence type="predicted"/>
<sequence>EAATSEFDDFKQLPSGFKKILSQASDAPNYLEFLKKLRAKLPSDKSLSIAAPASYWYLKAFDIAEMSKCLDYIVYMTYDLHGQWDYGNKWTSPGCESGNCLRSHVNWTETVQTLNLTRTKPTKMQQMNYTM</sequence>
<evidence type="ECO:0000256" key="1">
    <source>
        <dbReference type="ARBA" id="ARBA00022669"/>
    </source>
</evidence>
<dbReference type="PANTHER" id="PTHR47700:SF2">
    <property type="entry name" value="CHITINASE"/>
    <property type="match status" value="1"/>
</dbReference>
<evidence type="ECO:0000313" key="3">
    <source>
        <dbReference type="EMBL" id="KAJ1720906.1"/>
    </source>
</evidence>
<reference evidence="3" key="1">
    <citation type="submission" date="2022-07" db="EMBL/GenBank/DDBJ databases">
        <title>Phylogenomic reconstructions and comparative analyses of Kickxellomycotina fungi.</title>
        <authorList>
            <person name="Reynolds N.K."/>
            <person name="Stajich J.E."/>
            <person name="Barry K."/>
            <person name="Grigoriev I.V."/>
            <person name="Crous P."/>
            <person name="Smith M.E."/>
        </authorList>
    </citation>
    <scope>NUCLEOTIDE SEQUENCE</scope>
    <source>
        <strain evidence="3">NBRC 32514</strain>
    </source>
</reference>
<dbReference type="SUPFAM" id="SSF51445">
    <property type="entry name" value="(Trans)glycosidases"/>
    <property type="match status" value="1"/>
</dbReference>
<protein>
    <recommendedName>
        <fullName evidence="2">GH18 domain-containing protein</fullName>
    </recommendedName>
</protein>
<dbReference type="PANTHER" id="PTHR47700">
    <property type="entry name" value="V CHITINASE, PUTATIVE (AFU_ORTHOLOGUE AFUA_6G13720)-RELATED"/>
    <property type="match status" value="1"/>
</dbReference>
<feature type="domain" description="GH18" evidence="2">
    <location>
        <begin position="1"/>
        <end position="131"/>
    </location>
</feature>
<evidence type="ECO:0000313" key="4">
    <source>
        <dbReference type="Proteomes" id="UP001149813"/>
    </source>
</evidence>
<organism evidence="3 4">
    <name type="scientific">Coemansia erecta</name>
    <dbReference type="NCBI Taxonomy" id="147472"/>
    <lineage>
        <taxon>Eukaryota</taxon>
        <taxon>Fungi</taxon>
        <taxon>Fungi incertae sedis</taxon>
        <taxon>Zoopagomycota</taxon>
        <taxon>Kickxellomycotina</taxon>
        <taxon>Kickxellomycetes</taxon>
        <taxon>Kickxellales</taxon>
        <taxon>Kickxellaceae</taxon>
        <taxon>Coemansia</taxon>
    </lineage>
</organism>
<dbReference type="EMBL" id="JANBOJ010000215">
    <property type="protein sequence ID" value="KAJ1720906.1"/>
    <property type="molecule type" value="Genomic_DNA"/>
</dbReference>
<dbReference type="InterPro" id="IPR001223">
    <property type="entry name" value="Glyco_hydro18_cat"/>
</dbReference>
<comment type="caution">
    <text evidence="3">The sequence shown here is derived from an EMBL/GenBank/DDBJ whole genome shotgun (WGS) entry which is preliminary data.</text>
</comment>
<keyword evidence="1" id="KW-0147">Chitin-binding</keyword>
<evidence type="ECO:0000259" key="2">
    <source>
        <dbReference type="PROSITE" id="PS51910"/>
    </source>
</evidence>
<gene>
    <name evidence="3" type="ORF">LPJ53_004515</name>
</gene>
<dbReference type="Pfam" id="PF00704">
    <property type="entry name" value="Glyco_hydro_18"/>
    <property type="match status" value="1"/>
</dbReference>
<dbReference type="GO" id="GO:0005975">
    <property type="term" value="P:carbohydrate metabolic process"/>
    <property type="evidence" value="ECO:0007669"/>
    <property type="project" value="InterPro"/>
</dbReference>